<dbReference type="OrthoDB" id="780434at2759"/>
<proteinExistence type="predicted"/>
<dbReference type="InParanoid" id="A0A1U8Q340"/>
<protein>
    <submittedName>
        <fullName evidence="2">Uncharacterized protein LOC109114667</fullName>
    </submittedName>
</protein>
<gene>
    <name evidence="2" type="primary">LOC109114667</name>
</gene>
<sequence>MYLTKVDTSYALSVINQYMHKPRSSHMQVVNRILAYLKGCPGKWKLYSNHGHLKVEAYANVGWADSIDDRWSTSGCYTFVGANVVSWRSMKQLVMARFSAEVDYKAIWLMEFPNCYG</sequence>
<dbReference type="RefSeq" id="XP_019053223.1">
    <property type="nucleotide sequence ID" value="XM_019197678.1"/>
</dbReference>
<reference evidence="2" key="1">
    <citation type="submission" date="2025-08" db="UniProtKB">
        <authorList>
            <consortium name="RefSeq"/>
        </authorList>
    </citation>
    <scope>IDENTIFICATION</scope>
</reference>
<organism evidence="1 2">
    <name type="scientific">Nelumbo nucifera</name>
    <name type="common">Sacred lotus</name>
    <dbReference type="NCBI Taxonomy" id="4432"/>
    <lineage>
        <taxon>Eukaryota</taxon>
        <taxon>Viridiplantae</taxon>
        <taxon>Streptophyta</taxon>
        <taxon>Embryophyta</taxon>
        <taxon>Tracheophyta</taxon>
        <taxon>Spermatophyta</taxon>
        <taxon>Magnoliopsida</taxon>
        <taxon>Proteales</taxon>
        <taxon>Nelumbonaceae</taxon>
        <taxon>Nelumbo</taxon>
    </lineage>
</organism>
<dbReference type="PANTHER" id="PTHR11439">
    <property type="entry name" value="GAG-POL-RELATED RETROTRANSPOSON"/>
    <property type="match status" value="1"/>
</dbReference>
<dbReference type="KEGG" id="nnu:109114667"/>
<name>A0A1U8Q340_NELNU</name>
<evidence type="ECO:0000313" key="2">
    <source>
        <dbReference type="RefSeq" id="XP_019053223.1"/>
    </source>
</evidence>
<keyword evidence="1" id="KW-1185">Reference proteome</keyword>
<evidence type="ECO:0000313" key="1">
    <source>
        <dbReference type="Proteomes" id="UP000189703"/>
    </source>
</evidence>
<dbReference type="AlphaFoldDB" id="A0A1U8Q340"/>
<accession>A0A1U8Q340</accession>
<dbReference type="PANTHER" id="PTHR11439:SF483">
    <property type="entry name" value="PEPTIDE SYNTHASE GLIP-LIKE, PUTATIVE (AFU_ORTHOLOGUE AFUA_3G12920)-RELATED"/>
    <property type="match status" value="1"/>
</dbReference>
<dbReference type="OMA" id="MKADFRI"/>
<dbReference type="STRING" id="4432.A0A1U8Q340"/>
<dbReference type="Proteomes" id="UP000189703">
    <property type="component" value="Unplaced"/>
</dbReference>
<dbReference type="GeneID" id="109114667"/>